<evidence type="ECO:0000313" key="2">
    <source>
        <dbReference type="Proteomes" id="UP000675781"/>
    </source>
</evidence>
<gene>
    <name evidence="1" type="ORF">KDL01_35740</name>
</gene>
<dbReference type="Proteomes" id="UP000675781">
    <property type="component" value="Unassembled WGS sequence"/>
</dbReference>
<proteinExistence type="predicted"/>
<keyword evidence="2" id="KW-1185">Reference proteome</keyword>
<accession>A0A941IW70</accession>
<evidence type="ECO:0000313" key="1">
    <source>
        <dbReference type="EMBL" id="MBR7838676.1"/>
    </source>
</evidence>
<comment type="caution">
    <text evidence="1">The sequence shown here is derived from an EMBL/GenBank/DDBJ whole genome shotgun (WGS) entry which is preliminary data.</text>
</comment>
<organism evidence="1 2">
    <name type="scientific">Actinospica durhamensis</name>
    <dbReference type="NCBI Taxonomy" id="1508375"/>
    <lineage>
        <taxon>Bacteria</taxon>
        <taxon>Bacillati</taxon>
        <taxon>Actinomycetota</taxon>
        <taxon>Actinomycetes</taxon>
        <taxon>Catenulisporales</taxon>
        <taxon>Actinospicaceae</taxon>
        <taxon>Actinospica</taxon>
    </lineage>
</organism>
<dbReference type="RefSeq" id="WP_212533127.1">
    <property type="nucleotide sequence ID" value="NZ_JAGSOG010000315.1"/>
</dbReference>
<dbReference type="EMBL" id="JAGSOG010000315">
    <property type="protein sequence ID" value="MBR7838676.1"/>
    <property type="molecule type" value="Genomic_DNA"/>
</dbReference>
<name>A0A941IW70_9ACTN</name>
<sequence>MASQPAAGSESQADRFRFPIRDHGAQFTLRFDSEFHATGIRIVTTGIQTPVTNASQERRYRSVGAELLDRTSGWTTNPFGKTARCYQAAFYIAAIFLLRAVRT</sequence>
<protein>
    <submittedName>
        <fullName evidence="1">Uncharacterized protein</fullName>
    </submittedName>
</protein>
<dbReference type="AlphaFoldDB" id="A0A941IW70"/>
<reference evidence="1" key="1">
    <citation type="submission" date="2021-04" db="EMBL/GenBank/DDBJ databases">
        <title>Genome based classification of Actinospica acidithermotolerans sp. nov., an actinobacterium isolated from an Indonesian hot spring.</title>
        <authorList>
            <person name="Kusuma A.B."/>
            <person name="Putra K.E."/>
            <person name="Nafisah S."/>
            <person name="Loh J."/>
            <person name="Nouioui I."/>
            <person name="Goodfellow M."/>
        </authorList>
    </citation>
    <scope>NUCLEOTIDE SEQUENCE</scope>
    <source>
        <strain evidence="1">CSCA 57</strain>
    </source>
</reference>